<dbReference type="SUPFAM" id="SSF47113">
    <property type="entry name" value="Histone-fold"/>
    <property type="match status" value="1"/>
</dbReference>
<dbReference type="HOGENOM" id="CLU_1731364_0_0_1"/>
<evidence type="ECO:0000313" key="7">
    <source>
        <dbReference type="Proteomes" id="UP000016924"/>
    </source>
</evidence>
<dbReference type="EMBL" id="JH767582">
    <property type="protein sequence ID" value="EON66719.1"/>
    <property type="molecule type" value="Genomic_DNA"/>
</dbReference>
<dbReference type="InterPro" id="IPR009072">
    <property type="entry name" value="Histone-fold"/>
</dbReference>
<feature type="region of interest" description="Disordered" evidence="5">
    <location>
        <begin position="1"/>
        <end position="60"/>
    </location>
</feature>
<comment type="subcellular location">
    <subcellularLocation>
        <location evidence="1">Chromosome</location>
    </subcellularLocation>
</comment>
<dbReference type="InterPro" id="IPR000164">
    <property type="entry name" value="Histone_H3/CENP-A"/>
</dbReference>
<comment type="similarity">
    <text evidence="2">Belongs to the histone H3 family.</text>
</comment>
<dbReference type="OrthoDB" id="10388535at2759"/>
<evidence type="ECO:0000256" key="4">
    <source>
        <dbReference type="ARBA" id="ARBA00023269"/>
    </source>
</evidence>
<protein>
    <submittedName>
        <fullName evidence="6">Uncharacterized protein</fullName>
    </submittedName>
</protein>
<keyword evidence="3" id="KW-0158">Chromosome</keyword>
<name>R7YY58_CONA1</name>
<dbReference type="GO" id="GO:0030527">
    <property type="term" value="F:structural constituent of chromatin"/>
    <property type="evidence" value="ECO:0007669"/>
    <property type="project" value="InterPro"/>
</dbReference>
<keyword evidence="4" id="KW-0544">Nucleosome core</keyword>
<dbReference type="GO" id="GO:0000786">
    <property type="term" value="C:nucleosome"/>
    <property type="evidence" value="ECO:0007669"/>
    <property type="project" value="UniProtKB-KW"/>
</dbReference>
<dbReference type="Proteomes" id="UP000016924">
    <property type="component" value="Unassembled WGS sequence"/>
</dbReference>
<dbReference type="AlphaFoldDB" id="R7YY58"/>
<dbReference type="GeneID" id="19903276"/>
<dbReference type="GO" id="GO:0003677">
    <property type="term" value="F:DNA binding"/>
    <property type="evidence" value="ECO:0007669"/>
    <property type="project" value="InterPro"/>
</dbReference>
<accession>R7YY58</accession>
<evidence type="ECO:0000256" key="5">
    <source>
        <dbReference type="SAM" id="MobiDB-lite"/>
    </source>
</evidence>
<proteinExistence type="inferred from homology"/>
<dbReference type="RefSeq" id="XP_007782036.1">
    <property type="nucleotide sequence ID" value="XM_007783846.1"/>
</dbReference>
<evidence type="ECO:0000256" key="3">
    <source>
        <dbReference type="ARBA" id="ARBA00022454"/>
    </source>
</evidence>
<keyword evidence="7" id="KW-1185">Reference proteome</keyword>
<evidence type="ECO:0000256" key="1">
    <source>
        <dbReference type="ARBA" id="ARBA00004286"/>
    </source>
</evidence>
<dbReference type="GO" id="GO:0046982">
    <property type="term" value="F:protein heterodimerization activity"/>
    <property type="evidence" value="ECO:0007669"/>
    <property type="project" value="InterPro"/>
</dbReference>
<dbReference type="PRINTS" id="PR00622">
    <property type="entry name" value="HISTONEH3"/>
</dbReference>
<dbReference type="Gene3D" id="1.10.20.10">
    <property type="entry name" value="Histone, subunit A"/>
    <property type="match status" value="1"/>
</dbReference>
<organism evidence="6 7">
    <name type="scientific">Coniosporium apollinis (strain CBS 100218)</name>
    <name type="common">Rock-inhabiting black yeast</name>
    <dbReference type="NCBI Taxonomy" id="1168221"/>
    <lineage>
        <taxon>Eukaryota</taxon>
        <taxon>Fungi</taxon>
        <taxon>Dikarya</taxon>
        <taxon>Ascomycota</taxon>
        <taxon>Pezizomycotina</taxon>
        <taxon>Dothideomycetes</taxon>
        <taxon>Dothideomycetes incertae sedis</taxon>
        <taxon>Coniosporium</taxon>
    </lineage>
</organism>
<reference evidence="7" key="1">
    <citation type="submission" date="2012-06" db="EMBL/GenBank/DDBJ databases">
        <title>The genome sequence of Coniosporium apollinis CBS 100218.</title>
        <authorList>
            <consortium name="The Broad Institute Genome Sequencing Platform"/>
            <person name="Cuomo C."/>
            <person name="Gorbushina A."/>
            <person name="Noack S."/>
            <person name="Walker B."/>
            <person name="Young S.K."/>
            <person name="Zeng Q."/>
            <person name="Gargeya S."/>
            <person name="Fitzgerald M."/>
            <person name="Haas B."/>
            <person name="Abouelleil A."/>
            <person name="Alvarado L."/>
            <person name="Arachchi H.M."/>
            <person name="Berlin A.M."/>
            <person name="Chapman S.B."/>
            <person name="Goldberg J."/>
            <person name="Griggs A."/>
            <person name="Gujja S."/>
            <person name="Hansen M."/>
            <person name="Howarth C."/>
            <person name="Imamovic A."/>
            <person name="Larimer J."/>
            <person name="McCowan C."/>
            <person name="Montmayeur A."/>
            <person name="Murphy C."/>
            <person name="Neiman D."/>
            <person name="Pearson M."/>
            <person name="Priest M."/>
            <person name="Roberts A."/>
            <person name="Saif S."/>
            <person name="Shea T."/>
            <person name="Sisk P."/>
            <person name="Sykes S."/>
            <person name="Wortman J."/>
            <person name="Nusbaum C."/>
            <person name="Birren B."/>
        </authorList>
    </citation>
    <scope>NUCLEOTIDE SEQUENCE [LARGE SCALE GENOMIC DNA]</scope>
    <source>
        <strain evidence="7">CBS 100218</strain>
    </source>
</reference>
<feature type="compositionally biased region" description="Basic and acidic residues" evidence="5">
    <location>
        <begin position="1"/>
        <end position="12"/>
    </location>
</feature>
<keyword evidence="4" id="KW-0238">DNA-binding</keyword>
<gene>
    <name evidence="6" type="ORF">W97_05965</name>
</gene>
<evidence type="ECO:0000256" key="2">
    <source>
        <dbReference type="ARBA" id="ARBA00010343"/>
    </source>
</evidence>
<sequence>MASSKEDTKSQADESPGGEQHQHQLKGEGSAQSASSPEGGEQHMEGEASAQSETFVVQDGLPVDFTPSDPVIDSADFEELVRELCHKINPDIRIESTALAAMHDFSEVLLDGLFEVCAKAKPHDEFRFVSDSYFNLIKRMMNVVALASAAD</sequence>
<evidence type="ECO:0000313" key="6">
    <source>
        <dbReference type="EMBL" id="EON66719.1"/>
    </source>
</evidence>